<evidence type="ECO:0008006" key="5">
    <source>
        <dbReference type="Google" id="ProtNLM"/>
    </source>
</evidence>
<sequence length="95" mass="9914">MSVRIVMVVALAGLIALLVAIFTDSTYAAISVVVLAVAGILLLLRDWRADHKRAADGDPADVPPDEPVDPAMSPEMFAPDISSDGRGPSSDARAD</sequence>
<evidence type="ECO:0000256" key="2">
    <source>
        <dbReference type="SAM" id="Phobius"/>
    </source>
</evidence>
<reference evidence="3 4" key="1">
    <citation type="submission" date="2021-07" db="EMBL/GenBank/DDBJ databases">
        <title>Whole genome sequencing of non-tuberculosis mycobacteria type-strains.</title>
        <authorList>
            <person name="Igarashi Y."/>
            <person name="Osugi A."/>
            <person name="Mitarai S."/>
        </authorList>
    </citation>
    <scope>NUCLEOTIDE SEQUENCE [LARGE SCALE GENOMIC DNA]</scope>
    <source>
        <strain evidence="3 4">JCM 16370</strain>
    </source>
</reference>
<feature type="region of interest" description="Disordered" evidence="1">
    <location>
        <begin position="53"/>
        <end position="95"/>
    </location>
</feature>
<evidence type="ECO:0000313" key="3">
    <source>
        <dbReference type="EMBL" id="QYL17062.1"/>
    </source>
</evidence>
<gene>
    <name evidence="3" type="ORF">K0O64_00235</name>
</gene>
<organism evidence="3 4">
    <name type="scientific">Mycolicibacterium pallens</name>
    <dbReference type="NCBI Taxonomy" id="370524"/>
    <lineage>
        <taxon>Bacteria</taxon>
        <taxon>Bacillati</taxon>
        <taxon>Actinomycetota</taxon>
        <taxon>Actinomycetes</taxon>
        <taxon>Mycobacteriales</taxon>
        <taxon>Mycobacteriaceae</taxon>
        <taxon>Mycolicibacterium</taxon>
    </lineage>
</organism>
<keyword evidence="2" id="KW-0812">Transmembrane</keyword>
<protein>
    <recommendedName>
        <fullName evidence="5">Secreted protein</fullName>
    </recommendedName>
</protein>
<evidence type="ECO:0000256" key="1">
    <source>
        <dbReference type="SAM" id="MobiDB-lite"/>
    </source>
</evidence>
<keyword evidence="2" id="KW-0472">Membrane</keyword>
<dbReference type="RefSeq" id="WP_198044333.1">
    <property type="nucleotide sequence ID" value="NZ_BAAAVX010000002.1"/>
</dbReference>
<keyword evidence="4" id="KW-1185">Reference proteome</keyword>
<feature type="transmembrane region" description="Helical" evidence="2">
    <location>
        <begin position="5"/>
        <end position="22"/>
    </location>
</feature>
<feature type="transmembrane region" description="Helical" evidence="2">
    <location>
        <begin position="28"/>
        <end position="44"/>
    </location>
</feature>
<dbReference type="Proteomes" id="UP000825367">
    <property type="component" value="Chromosome"/>
</dbReference>
<name>A0ABX8VH94_9MYCO</name>
<proteinExistence type="predicted"/>
<dbReference type="EMBL" id="CP080333">
    <property type="protein sequence ID" value="QYL17062.1"/>
    <property type="molecule type" value="Genomic_DNA"/>
</dbReference>
<accession>A0ABX8VH94</accession>
<evidence type="ECO:0000313" key="4">
    <source>
        <dbReference type="Proteomes" id="UP000825367"/>
    </source>
</evidence>
<keyword evidence="2" id="KW-1133">Transmembrane helix</keyword>